<organism evidence="3 4">
    <name type="scientific">Marinobacterium lutimaris</name>
    <dbReference type="NCBI Taxonomy" id="568106"/>
    <lineage>
        <taxon>Bacteria</taxon>
        <taxon>Pseudomonadati</taxon>
        <taxon>Pseudomonadota</taxon>
        <taxon>Gammaproteobacteria</taxon>
        <taxon>Oceanospirillales</taxon>
        <taxon>Oceanospirillaceae</taxon>
        <taxon>Marinobacterium</taxon>
    </lineage>
</organism>
<dbReference type="AlphaFoldDB" id="A0A1H5TB73"/>
<dbReference type="Pfam" id="PF00501">
    <property type="entry name" value="AMP-binding"/>
    <property type="match status" value="1"/>
</dbReference>
<dbReference type="SUPFAM" id="SSF56801">
    <property type="entry name" value="Acetyl-CoA synthetase-like"/>
    <property type="match status" value="1"/>
</dbReference>
<keyword evidence="4" id="KW-1185">Reference proteome</keyword>
<dbReference type="RefSeq" id="WP_160115419.1">
    <property type="nucleotide sequence ID" value="NZ_FNVQ01000001.1"/>
</dbReference>
<evidence type="ECO:0000256" key="1">
    <source>
        <dbReference type="ARBA" id="ARBA00022598"/>
    </source>
</evidence>
<name>A0A1H5TB73_9GAMM</name>
<dbReference type="PANTHER" id="PTHR43767:SF8">
    <property type="entry name" value="LONG-CHAIN-FATTY-ACID--COA LIGASE"/>
    <property type="match status" value="1"/>
</dbReference>
<evidence type="ECO:0000313" key="3">
    <source>
        <dbReference type="EMBL" id="SEF60036.1"/>
    </source>
</evidence>
<keyword evidence="1 3" id="KW-0436">Ligase</keyword>
<dbReference type="Gene3D" id="3.40.50.12780">
    <property type="entry name" value="N-terminal domain of ligase-like"/>
    <property type="match status" value="1"/>
</dbReference>
<feature type="domain" description="AMP-dependent synthetase/ligase" evidence="2">
    <location>
        <begin position="109"/>
        <end position="289"/>
    </location>
</feature>
<dbReference type="OrthoDB" id="9787658at2"/>
<dbReference type="PANTHER" id="PTHR43767">
    <property type="entry name" value="LONG-CHAIN-FATTY-ACID--COA LIGASE"/>
    <property type="match status" value="1"/>
</dbReference>
<protein>
    <submittedName>
        <fullName evidence="3">Acyl-coenzyme A synthetase/AMP-(Fatty) acid ligase</fullName>
    </submittedName>
</protein>
<proteinExistence type="predicted"/>
<dbReference type="Proteomes" id="UP000236745">
    <property type="component" value="Unassembled WGS sequence"/>
</dbReference>
<dbReference type="InterPro" id="IPR045851">
    <property type="entry name" value="AMP-bd_C_sf"/>
</dbReference>
<evidence type="ECO:0000259" key="2">
    <source>
        <dbReference type="Pfam" id="PF00501"/>
    </source>
</evidence>
<reference evidence="3 4" key="1">
    <citation type="submission" date="2016-10" db="EMBL/GenBank/DDBJ databases">
        <authorList>
            <person name="de Groot N.N."/>
        </authorList>
    </citation>
    <scope>NUCLEOTIDE SEQUENCE [LARGE SCALE GENOMIC DNA]</scope>
    <source>
        <strain evidence="3 4">DSM 22012</strain>
    </source>
</reference>
<accession>A0A1H5TB73</accession>
<dbReference type="EMBL" id="FNVQ01000001">
    <property type="protein sequence ID" value="SEF60036.1"/>
    <property type="molecule type" value="Genomic_DNA"/>
</dbReference>
<dbReference type="Gene3D" id="3.30.300.30">
    <property type="match status" value="1"/>
</dbReference>
<dbReference type="InterPro" id="IPR000873">
    <property type="entry name" value="AMP-dep_synth/lig_dom"/>
</dbReference>
<sequence>MSKAELANDWIAALLDRDSDDVIAVDRGVPFKRAQFNDLVDTWCRVVQQQPSGKTWVLYNLDPVEFSAQLLALWFSGKTACIPGDNLVGTQQRLAPRVSGALGDWEEALSFDSAAAEAACSYQLPAPDDVVIEVYTSGSTGEPQAITKTLAQLTAELKAHAGIWPYRPDEVVVSTVSHQHIYGLLFRILRPLYDGAPFERRLCHFMEDLQRVAGEYRAHVLVSSPSHLQRLPESEAFSLLAASCRRIFSSAAPLAAKASLAVQARLKTDVIEIYGSSETGGIAWRVQDDSGDAPWIPLPGIQVRASEEGVLELSSGHLPSMDWDTLADRIECGEGGVFRLRGRADRIVKVEGKRVSLTAMEAFLEAVPGIDKVRATVLQKGREELGIVLELTDAGQDDYQRQGRQEFINGLKRLLSDNFEAVVIPRRWRVVDELPWNRQGKVTQQALQELFNDKPE</sequence>
<dbReference type="InterPro" id="IPR050237">
    <property type="entry name" value="ATP-dep_AMP-bd_enzyme"/>
</dbReference>
<dbReference type="GO" id="GO:0016874">
    <property type="term" value="F:ligase activity"/>
    <property type="evidence" value="ECO:0007669"/>
    <property type="project" value="UniProtKB-KW"/>
</dbReference>
<gene>
    <name evidence="3" type="ORF">SAMN05444390_10127</name>
</gene>
<evidence type="ECO:0000313" key="4">
    <source>
        <dbReference type="Proteomes" id="UP000236745"/>
    </source>
</evidence>
<dbReference type="InterPro" id="IPR042099">
    <property type="entry name" value="ANL_N_sf"/>
</dbReference>